<evidence type="ECO:0000313" key="21">
    <source>
        <dbReference type="EMBL" id="PKQ61104.1"/>
    </source>
</evidence>
<dbReference type="InterPro" id="IPR016169">
    <property type="entry name" value="FAD-bd_PCMH_sub2"/>
</dbReference>
<dbReference type="GO" id="GO:0008360">
    <property type="term" value="P:regulation of cell shape"/>
    <property type="evidence" value="ECO:0007669"/>
    <property type="project" value="UniProtKB-KW"/>
</dbReference>
<evidence type="ECO:0000313" key="22">
    <source>
        <dbReference type="Proteomes" id="UP000233535"/>
    </source>
</evidence>
<dbReference type="EC" id="1.3.1.98" evidence="5 19"/>
<evidence type="ECO:0000256" key="6">
    <source>
        <dbReference type="ARBA" id="ARBA00015188"/>
    </source>
</evidence>
<dbReference type="GO" id="GO:0009252">
    <property type="term" value="P:peptidoglycan biosynthetic process"/>
    <property type="evidence" value="ECO:0007669"/>
    <property type="project" value="UniProtKB-UniRule"/>
</dbReference>
<comment type="similarity">
    <text evidence="19">Belongs to the MurB family.</text>
</comment>
<keyword evidence="12 19" id="KW-0133">Cell shape</keyword>
<protein>
    <recommendedName>
        <fullName evidence="6 19">UDP-N-acetylenolpyruvoylglucosamine reductase</fullName>
        <ecNumber evidence="5 19">1.3.1.98</ecNumber>
    </recommendedName>
    <alternativeName>
        <fullName evidence="17 19">UDP-N-acetylmuramate dehydrogenase</fullName>
    </alternativeName>
</protein>
<comment type="caution">
    <text evidence="21">The sequence shown here is derived from an EMBL/GenBank/DDBJ whole genome shotgun (WGS) entry which is preliminary data.</text>
</comment>
<dbReference type="InterPro" id="IPR016166">
    <property type="entry name" value="FAD-bd_PCMH"/>
</dbReference>
<evidence type="ECO:0000256" key="7">
    <source>
        <dbReference type="ARBA" id="ARBA00022490"/>
    </source>
</evidence>
<evidence type="ECO:0000256" key="18">
    <source>
        <dbReference type="ARBA" id="ARBA00048914"/>
    </source>
</evidence>
<evidence type="ECO:0000256" key="19">
    <source>
        <dbReference type="HAMAP-Rule" id="MF_00037"/>
    </source>
</evidence>
<dbReference type="PROSITE" id="PS51387">
    <property type="entry name" value="FAD_PCMH"/>
    <property type="match status" value="1"/>
</dbReference>
<sequence>MAVLRKNYSLKDYNTFGIEANAKYFFEFETNEEIHDFLSKNNIINIQYLLLGGGSNLLFTEDFNGLVIHPKVQGIKISEEEEDSVLVRVGANENWDDFVGWSVENNLSGIENLSSIPGVVGAAPVQNIGAYGVEVREVIESVEAISIESNKKVVFSNAHCEFDYRHSVFKKEYKNQFIITHVNFRFKKQTDFKIHYGTIAKELEAYAEVNSKNIREVIIRIRESKLPDPKVLGNAGSFFKNPVVTKTVALALKAKHENMPIYELNEMQSKLASGWLIEQCGWKGKKIGDAGVHKDQALVIVNYGNAKGHEILELANEIKKSVLYKFGIKLEMEVNAI</sequence>
<comment type="pathway">
    <text evidence="4 19">Cell wall biogenesis; peptidoglycan biosynthesis.</text>
</comment>
<dbReference type="InterPro" id="IPR016167">
    <property type="entry name" value="FAD-bd_PCMH_sub1"/>
</dbReference>
<accession>A0A2N3HSS1</accession>
<evidence type="ECO:0000256" key="14">
    <source>
        <dbReference type="ARBA" id="ARBA00023002"/>
    </source>
</evidence>
<comment type="cofactor">
    <cofactor evidence="1 19">
        <name>FAD</name>
        <dbReference type="ChEBI" id="CHEBI:57692"/>
    </cofactor>
</comment>
<dbReference type="PANTHER" id="PTHR21071:SF4">
    <property type="entry name" value="UDP-N-ACETYLENOLPYRUVOYLGLUCOSAMINE REDUCTASE"/>
    <property type="match status" value="1"/>
</dbReference>
<dbReference type="Gene3D" id="3.30.43.10">
    <property type="entry name" value="Uridine Diphospho-n-acetylenolpyruvylglucosamine Reductase, domain 2"/>
    <property type="match status" value="1"/>
</dbReference>
<keyword evidence="11 19" id="KW-0521">NADP</keyword>
<evidence type="ECO:0000256" key="2">
    <source>
        <dbReference type="ARBA" id="ARBA00003921"/>
    </source>
</evidence>
<dbReference type="NCBIfam" id="NF010478">
    <property type="entry name" value="PRK13903.1"/>
    <property type="match status" value="1"/>
</dbReference>
<evidence type="ECO:0000256" key="5">
    <source>
        <dbReference type="ARBA" id="ARBA00012518"/>
    </source>
</evidence>
<dbReference type="RefSeq" id="WP_101262915.1">
    <property type="nucleotide sequence ID" value="NZ_MVDD01000017.1"/>
</dbReference>
<feature type="active site" evidence="19">
    <location>
        <position position="165"/>
    </location>
</feature>
<comment type="function">
    <text evidence="2 19">Cell wall formation.</text>
</comment>
<name>A0A2N3HSS1_9BACT</name>
<evidence type="ECO:0000256" key="1">
    <source>
        <dbReference type="ARBA" id="ARBA00001974"/>
    </source>
</evidence>
<dbReference type="UniPathway" id="UPA00219"/>
<dbReference type="GO" id="GO:0008762">
    <property type="term" value="F:UDP-N-acetylmuramate dehydrogenase activity"/>
    <property type="evidence" value="ECO:0007669"/>
    <property type="project" value="UniProtKB-UniRule"/>
</dbReference>
<evidence type="ECO:0000256" key="15">
    <source>
        <dbReference type="ARBA" id="ARBA00023306"/>
    </source>
</evidence>
<evidence type="ECO:0000256" key="9">
    <source>
        <dbReference type="ARBA" id="ARBA00022630"/>
    </source>
</evidence>
<organism evidence="21 22">
    <name type="scientific">Labilibaculum filiforme</name>
    <dbReference type="NCBI Taxonomy" id="1940526"/>
    <lineage>
        <taxon>Bacteria</taxon>
        <taxon>Pseudomonadati</taxon>
        <taxon>Bacteroidota</taxon>
        <taxon>Bacteroidia</taxon>
        <taxon>Marinilabiliales</taxon>
        <taxon>Marinifilaceae</taxon>
        <taxon>Labilibaculum</taxon>
    </lineage>
</organism>
<dbReference type="OrthoDB" id="9804753at2"/>
<evidence type="ECO:0000256" key="12">
    <source>
        <dbReference type="ARBA" id="ARBA00022960"/>
    </source>
</evidence>
<gene>
    <name evidence="19" type="primary">murB</name>
    <name evidence="21" type="ORF">BZG02_16805</name>
</gene>
<dbReference type="GO" id="GO:0071555">
    <property type="term" value="P:cell wall organization"/>
    <property type="evidence" value="ECO:0007669"/>
    <property type="project" value="UniProtKB-KW"/>
</dbReference>
<dbReference type="InterPro" id="IPR036635">
    <property type="entry name" value="MurB_C_sf"/>
</dbReference>
<keyword evidence="16 19" id="KW-0961">Cell wall biogenesis/degradation</keyword>
<comment type="subcellular location">
    <subcellularLocation>
        <location evidence="3 19">Cytoplasm</location>
    </subcellularLocation>
</comment>
<keyword evidence="10 19" id="KW-0274">FAD</keyword>
<dbReference type="InterPro" id="IPR003170">
    <property type="entry name" value="MurB"/>
</dbReference>
<feature type="domain" description="FAD-binding PCMH-type" evidence="20">
    <location>
        <begin position="18"/>
        <end position="189"/>
    </location>
</feature>
<proteinExistence type="inferred from homology"/>
<dbReference type="HAMAP" id="MF_00037">
    <property type="entry name" value="MurB"/>
    <property type="match status" value="1"/>
</dbReference>
<evidence type="ECO:0000256" key="3">
    <source>
        <dbReference type="ARBA" id="ARBA00004496"/>
    </source>
</evidence>
<dbReference type="NCBIfam" id="TIGR00179">
    <property type="entry name" value="murB"/>
    <property type="match status" value="1"/>
</dbReference>
<dbReference type="InterPro" id="IPR006094">
    <property type="entry name" value="Oxid_FAD_bind_N"/>
</dbReference>
<dbReference type="Gene3D" id="3.30.465.10">
    <property type="match status" value="1"/>
</dbReference>
<dbReference type="EMBL" id="MVDD01000017">
    <property type="protein sequence ID" value="PKQ61104.1"/>
    <property type="molecule type" value="Genomic_DNA"/>
</dbReference>
<keyword evidence="8 19" id="KW-0132">Cell division</keyword>
<keyword evidence="14 19" id="KW-0560">Oxidoreductase</keyword>
<dbReference type="PANTHER" id="PTHR21071">
    <property type="entry name" value="UDP-N-ACETYLENOLPYRUVOYLGLUCOSAMINE REDUCTASE"/>
    <property type="match status" value="1"/>
</dbReference>
<feature type="active site" description="Proton donor" evidence="19">
    <location>
        <position position="237"/>
    </location>
</feature>
<dbReference type="Proteomes" id="UP000233535">
    <property type="component" value="Unassembled WGS sequence"/>
</dbReference>
<keyword evidence="9 19" id="KW-0285">Flavoprotein</keyword>
<feature type="active site" evidence="19">
    <location>
        <position position="333"/>
    </location>
</feature>
<dbReference type="InterPro" id="IPR011601">
    <property type="entry name" value="MurB_C"/>
</dbReference>
<evidence type="ECO:0000259" key="20">
    <source>
        <dbReference type="PROSITE" id="PS51387"/>
    </source>
</evidence>
<evidence type="ECO:0000256" key="11">
    <source>
        <dbReference type="ARBA" id="ARBA00022857"/>
    </source>
</evidence>
<keyword evidence="15 19" id="KW-0131">Cell cycle</keyword>
<evidence type="ECO:0000256" key="10">
    <source>
        <dbReference type="ARBA" id="ARBA00022827"/>
    </source>
</evidence>
<dbReference type="Gene3D" id="3.90.78.10">
    <property type="entry name" value="UDP-N-acetylenolpyruvoylglucosamine reductase, C-terminal domain"/>
    <property type="match status" value="1"/>
</dbReference>
<dbReference type="NCBIfam" id="NF000755">
    <property type="entry name" value="PRK00046.1"/>
    <property type="match status" value="1"/>
</dbReference>
<evidence type="ECO:0000256" key="13">
    <source>
        <dbReference type="ARBA" id="ARBA00022984"/>
    </source>
</evidence>
<evidence type="ECO:0000256" key="17">
    <source>
        <dbReference type="ARBA" id="ARBA00031026"/>
    </source>
</evidence>
<keyword evidence="13 19" id="KW-0573">Peptidoglycan synthesis</keyword>
<keyword evidence="22" id="KW-1185">Reference proteome</keyword>
<dbReference type="AlphaFoldDB" id="A0A2N3HSS1"/>
<evidence type="ECO:0000256" key="16">
    <source>
        <dbReference type="ARBA" id="ARBA00023316"/>
    </source>
</evidence>
<dbReference type="GO" id="GO:0051301">
    <property type="term" value="P:cell division"/>
    <property type="evidence" value="ECO:0007669"/>
    <property type="project" value="UniProtKB-KW"/>
</dbReference>
<dbReference type="Pfam" id="PF01565">
    <property type="entry name" value="FAD_binding_4"/>
    <property type="match status" value="1"/>
</dbReference>
<keyword evidence="7 19" id="KW-0963">Cytoplasm</keyword>
<evidence type="ECO:0000256" key="8">
    <source>
        <dbReference type="ARBA" id="ARBA00022618"/>
    </source>
</evidence>
<evidence type="ECO:0000256" key="4">
    <source>
        <dbReference type="ARBA" id="ARBA00004752"/>
    </source>
</evidence>
<dbReference type="InterPro" id="IPR036318">
    <property type="entry name" value="FAD-bd_PCMH-like_sf"/>
</dbReference>
<dbReference type="SUPFAM" id="SSF56194">
    <property type="entry name" value="Uridine diphospho-N-Acetylenolpyruvylglucosamine reductase, MurB, C-terminal domain"/>
    <property type="match status" value="1"/>
</dbReference>
<dbReference type="GO" id="GO:0005829">
    <property type="term" value="C:cytosol"/>
    <property type="evidence" value="ECO:0007669"/>
    <property type="project" value="TreeGrafter"/>
</dbReference>
<dbReference type="SUPFAM" id="SSF56176">
    <property type="entry name" value="FAD-binding/transporter-associated domain-like"/>
    <property type="match status" value="1"/>
</dbReference>
<dbReference type="Pfam" id="PF02873">
    <property type="entry name" value="MurB_C"/>
    <property type="match status" value="1"/>
</dbReference>
<comment type="catalytic activity">
    <reaction evidence="18 19">
        <text>UDP-N-acetyl-alpha-D-muramate + NADP(+) = UDP-N-acetyl-3-O-(1-carboxyvinyl)-alpha-D-glucosamine + NADPH + H(+)</text>
        <dbReference type="Rhea" id="RHEA:12248"/>
        <dbReference type="ChEBI" id="CHEBI:15378"/>
        <dbReference type="ChEBI" id="CHEBI:57783"/>
        <dbReference type="ChEBI" id="CHEBI:58349"/>
        <dbReference type="ChEBI" id="CHEBI:68483"/>
        <dbReference type="ChEBI" id="CHEBI:70757"/>
        <dbReference type="EC" id="1.3.1.98"/>
    </reaction>
</comment>
<reference evidence="21 22" key="1">
    <citation type="journal article" date="2017" name="Front. Microbiol.">
        <title>Labilibaculum manganireducens gen. nov., sp. nov. and Labilibaculum filiforme sp. nov., Novel Bacteroidetes Isolated from Subsurface Sediments of the Baltic Sea.</title>
        <authorList>
            <person name="Vandieken V."/>
            <person name="Marshall I.P."/>
            <person name="Niemann H."/>
            <person name="Engelen B."/>
            <person name="Cypionka H."/>
        </authorList>
    </citation>
    <scope>NUCLEOTIDE SEQUENCE [LARGE SCALE GENOMIC DNA]</scope>
    <source>
        <strain evidence="21 22">59.16B</strain>
    </source>
</reference>
<dbReference type="GO" id="GO:0071949">
    <property type="term" value="F:FAD binding"/>
    <property type="evidence" value="ECO:0007669"/>
    <property type="project" value="InterPro"/>
</dbReference>